<feature type="domain" description="Hint" evidence="1">
    <location>
        <begin position="327"/>
        <end position="420"/>
    </location>
</feature>
<dbReference type="InterPro" id="IPR036844">
    <property type="entry name" value="Hint_dom_sf"/>
</dbReference>
<proteinExistence type="predicted"/>
<sequence length="507" mass="54784">MMRDCADEYALYRTRIGQLDDALDLCDQVHPYNVTSGQLGELFPGYTLGTSVTQECADDLIRKRNTTPIDSSCLDPSQYGNETCCLQASNRRGGLGSVIYTRCTIPVRDSYVTIGGPIDNKVKMICTAVLVQLEVVPQVYLPGGIVTNASCATALKNAVDQYPLDSCALNASSPSCCSEAIDRESAISSAIDKCTVNVMGNYSAISQQIDAFVTNCSTSPQTPIMGKPTTSPIESPSPLDNSTLLCNRMIESCSGLDSSSWYSPCIDLGDSCCKAACQYSTCVEKSLSDPQGSCSGVDFRTQLNNAQDLIRNSCFNNSCSTDPVSWNSCFPSVAQVELESGMKKALYEVKEGDRVLSSNGHFSEVFFFSHRIVEDRYFDFLQVETPTTTLTVSGNHLIYTKKGLVSARSLSPTDQVVLKDGTTAPILSIREVRALGLLNPHTLDGTLVVDGVLTSCLTTSVPSKMASVLLVPIKFVYRLGLPPISFLSQGAPLWLLRLISQAVAQHK</sequence>
<dbReference type="PANTHER" id="PTHR11889:SF31">
    <property type="entry name" value="PROTEIN HEDGEHOG"/>
    <property type="match status" value="1"/>
</dbReference>
<dbReference type="Pfam" id="PF01079">
    <property type="entry name" value="Hint"/>
    <property type="match status" value="1"/>
</dbReference>
<dbReference type="CDD" id="cd00081">
    <property type="entry name" value="Hint"/>
    <property type="match status" value="1"/>
</dbReference>
<dbReference type="SMART" id="SM00306">
    <property type="entry name" value="HintN"/>
    <property type="match status" value="1"/>
</dbReference>
<dbReference type="EMBL" id="HBGH01011390">
    <property type="protein sequence ID" value="CAD9234227.1"/>
    <property type="molecule type" value="Transcribed_RNA"/>
</dbReference>
<reference evidence="2" key="1">
    <citation type="submission" date="2021-01" db="EMBL/GenBank/DDBJ databases">
        <authorList>
            <person name="Corre E."/>
            <person name="Pelletier E."/>
            <person name="Niang G."/>
            <person name="Scheremetjew M."/>
            <person name="Finn R."/>
            <person name="Kale V."/>
            <person name="Holt S."/>
            <person name="Cochrane G."/>
            <person name="Meng A."/>
            <person name="Brown T."/>
            <person name="Cohen L."/>
        </authorList>
    </citation>
    <scope>NUCLEOTIDE SEQUENCE</scope>
    <source>
        <strain evidence="2">SAG 36.94</strain>
    </source>
</reference>
<dbReference type="InterPro" id="IPR003587">
    <property type="entry name" value="Hint_dom_N"/>
</dbReference>
<protein>
    <recommendedName>
        <fullName evidence="1">Hint domain-containing protein</fullName>
    </recommendedName>
</protein>
<gene>
    <name evidence="2" type="ORF">CCAE0312_LOCUS6315</name>
</gene>
<name>A0A7S1TGT8_9RHOD</name>
<dbReference type="SUPFAM" id="SSF51294">
    <property type="entry name" value="Hedgehog/intein (Hint) domain"/>
    <property type="match status" value="1"/>
</dbReference>
<dbReference type="PANTHER" id="PTHR11889">
    <property type="entry name" value="HEDGEHOG"/>
    <property type="match status" value="1"/>
</dbReference>
<organism evidence="2">
    <name type="scientific">Compsopogon caeruleus</name>
    <dbReference type="NCBI Taxonomy" id="31354"/>
    <lineage>
        <taxon>Eukaryota</taxon>
        <taxon>Rhodophyta</taxon>
        <taxon>Compsopogonophyceae</taxon>
        <taxon>Compsopogonales</taxon>
        <taxon>Compsopogonaceae</taxon>
        <taxon>Compsopogon</taxon>
    </lineage>
</organism>
<dbReference type="AlphaFoldDB" id="A0A7S1TGT8"/>
<evidence type="ECO:0000259" key="1">
    <source>
        <dbReference type="SMART" id="SM00306"/>
    </source>
</evidence>
<dbReference type="GO" id="GO:0016540">
    <property type="term" value="P:protein autoprocessing"/>
    <property type="evidence" value="ECO:0007669"/>
    <property type="project" value="InterPro"/>
</dbReference>
<evidence type="ECO:0000313" key="2">
    <source>
        <dbReference type="EMBL" id="CAD9234227.1"/>
    </source>
</evidence>
<dbReference type="InterPro" id="IPR001767">
    <property type="entry name" value="Hedgehog_Hint"/>
</dbReference>
<dbReference type="InterPro" id="IPR050387">
    <property type="entry name" value="Hedgehog_Signaling"/>
</dbReference>
<accession>A0A7S1TGT8</accession>
<dbReference type="Gene3D" id="2.170.16.10">
    <property type="entry name" value="Hedgehog/Intein (Hint) domain"/>
    <property type="match status" value="1"/>
</dbReference>